<keyword evidence="3" id="KW-1185">Reference proteome</keyword>
<dbReference type="KEGG" id="sxi:SXIM_14140"/>
<dbReference type="Proteomes" id="UP000034034">
    <property type="component" value="Chromosome"/>
</dbReference>
<protein>
    <submittedName>
        <fullName evidence="2">Uncharacterized protein</fullName>
    </submittedName>
</protein>
<dbReference type="AlphaFoldDB" id="A0A0F7FS24"/>
<proteinExistence type="predicted"/>
<name>A0A0F7FS24_9ACTN</name>
<dbReference type="STRING" id="408015.SXIM_14140"/>
<sequence length="50" mass="5315">MRVRDVCHIGAHAGHRATAVLRGPRPGVTAPARIAHPAYGARGEPGARHW</sequence>
<dbReference type="HOGENOM" id="CLU_3123454_0_0_11"/>
<evidence type="ECO:0000313" key="3">
    <source>
        <dbReference type="Proteomes" id="UP000034034"/>
    </source>
</evidence>
<gene>
    <name evidence="2" type="ORF">SXIM_14140</name>
</gene>
<evidence type="ECO:0000256" key="1">
    <source>
        <dbReference type="SAM" id="MobiDB-lite"/>
    </source>
</evidence>
<dbReference type="EMBL" id="CP009922">
    <property type="protein sequence ID" value="AKG42798.1"/>
    <property type="molecule type" value="Genomic_DNA"/>
</dbReference>
<reference evidence="2" key="1">
    <citation type="submission" date="2019-08" db="EMBL/GenBank/DDBJ databases">
        <title>Complete genome sequence of a mangrove-derived Streptomyces xiamenensis.</title>
        <authorList>
            <person name="Xu J."/>
        </authorList>
    </citation>
    <scope>NUCLEOTIDE SEQUENCE</scope>
    <source>
        <strain evidence="2">318</strain>
    </source>
</reference>
<organism evidence="2 3">
    <name type="scientific">Streptomyces xiamenensis</name>
    <dbReference type="NCBI Taxonomy" id="408015"/>
    <lineage>
        <taxon>Bacteria</taxon>
        <taxon>Bacillati</taxon>
        <taxon>Actinomycetota</taxon>
        <taxon>Actinomycetes</taxon>
        <taxon>Kitasatosporales</taxon>
        <taxon>Streptomycetaceae</taxon>
        <taxon>Streptomyces</taxon>
    </lineage>
</organism>
<feature type="region of interest" description="Disordered" evidence="1">
    <location>
        <begin position="22"/>
        <end position="50"/>
    </location>
</feature>
<evidence type="ECO:0000313" key="2">
    <source>
        <dbReference type="EMBL" id="AKG42798.1"/>
    </source>
</evidence>
<accession>A0A0F7FS24</accession>